<reference evidence="1 2" key="1">
    <citation type="journal article" date="2015" name="Int. J. Syst. Evol. Microbiol.">
        <title>Mariniphaga sediminis sp. nov., isolated from coastal sediment.</title>
        <authorList>
            <person name="Wang F.Q."/>
            <person name="Shen Q.Y."/>
            <person name="Chen G.J."/>
            <person name="Du Z.J."/>
        </authorList>
    </citation>
    <scope>NUCLEOTIDE SEQUENCE [LARGE SCALE GENOMIC DNA]</scope>
    <source>
        <strain evidence="1 2">SY21</strain>
    </source>
</reference>
<organism evidence="1 2">
    <name type="scientific">Mariniphaga sediminis</name>
    <dbReference type="NCBI Taxonomy" id="1628158"/>
    <lineage>
        <taxon>Bacteria</taxon>
        <taxon>Pseudomonadati</taxon>
        <taxon>Bacteroidota</taxon>
        <taxon>Bacteroidia</taxon>
        <taxon>Marinilabiliales</taxon>
        <taxon>Prolixibacteraceae</taxon>
        <taxon>Mariniphaga</taxon>
    </lineage>
</organism>
<evidence type="ECO:0000313" key="2">
    <source>
        <dbReference type="Proteomes" id="UP000266441"/>
    </source>
</evidence>
<name>A0A399CYZ1_9BACT</name>
<protein>
    <submittedName>
        <fullName evidence="1">Uncharacterized protein</fullName>
    </submittedName>
</protein>
<dbReference type="Proteomes" id="UP000266441">
    <property type="component" value="Unassembled WGS sequence"/>
</dbReference>
<proteinExistence type="predicted"/>
<dbReference type="AlphaFoldDB" id="A0A399CYZ1"/>
<comment type="caution">
    <text evidence="1">The sequence shown here is derived from an EMBL/GenBank/DDBJ whole genome shotgun (WGS) entry which is preliminary data.</text>
</comment>
<sequence length="87" mass="9780">MIQYMNDIAVWGRENPDPLTAIGFNLKRPDLAATRADEQTNPLAEANGDKADPNESKIICYKACTNMKKWVDKIRKAGKYLLFSPGH</sequence>
<accession>A0A399CYZ1</accession>
<dbReference type="EMBL" id="QWET01000023">
    <property type="protein sequence ID" value="RIH63290.1"/>
    <property type="molecule type" value="Genomic_DNA"/>
</dbReference>
<evidence type="ECO:0000313" key="1">
    <source>
        <dbReference type="EMBL" id="RIH63290.1"/>
    </source>
</evidence>
<gene>
    <name evidence="1" type="ORF">D1164_20780</name>
</gene>
<keyword evidence="2" id="KW-1185">Reference proteome</keyword>